<gene>
    <name evidence="4" type="ORF">M427DRAFT_301179</name>
</gene>
<comment type="subcellular location">
    <subcellularLocation>
        <location evidence="1">Cytoplasm</location>
    </subcellularLocation>
</comment>
<dbReference type="SUPFAM" id="SSF48371">
    <property type="entry name" value="ARM repeat"/>
    <property type="match status" value="3"/>
</dbReference>
<evidence type="ECO:0000256" key="2">
    <source>
        <dbReference type="ARBA" id="ARBA00022490"/>
    </source>
</evidence>
<proteinExistence type="predicted"/>
<sequence length="958" mass="98784">MAATGDEKALEREVEKCTQLLHTLSLSTPHAAATTPPPPSTSTASTASNASTDATPAHAPSTPDSAVSILLRRANALRALDCLPSALADVRRALSLDASNADAQLAARALLQDATARESAHSPAGLLTTLSLASDAPQRRLDAAERLAALCAEESAAATVARAGGVDVVAACLVSLLSAPTVSPKHDSTPRLRTLLLRTLARLADAAQHQRPLLAHLSRGALDALLATLPPSDASLAIHVAAASTSHFSGAESDPPESAPAQRAVSRALVALLVADNPNADLAGAALAGLARCVANPAVARDIIASAEYSNWLALPASPVAFIRDAAPSVLAKLYATAGIASALASSSSTNPSTPKPPTPAQDPTPLAASTTLAHITALLDSPSPTTRLASLRALHAVAQASFPLATHSALSHDSALLDDIAALLDVEPPAFRTAAIEAAGELCRDAKARKAVATKMGEAVVTMYIADPAKAAAQAQARGKSGAKPGSAKPDPAVVSEYATLRAACALTLAKLAPDNPSIRDTLYRDAARLLAALRTTITSTSSTPRARADAVEALAYLSARGEHKDLVAADTPLLKAVLALCSDADAGPAAFGAVGVLANLAAYRPRMTPEQEQQRKLKELAKEADPLEMHAAEDDARVAARGVRLVKAGAVAAVVAAARRRDASAIMRTAVAEVVRDLVTDQKSARETRGVAVQQGAVPVLLSIAGGDETRVTPAGKEAARQALALVSVSVDPHLAFKGGRAVDVALAIVPLLRGDSELRQFEALLALTNLTSMEGDDGSSVRARVTDAGAHRDAETLQFSEHPLVRRASTELVCNMLNDPRVFESFAGSQSPERLKLLLALCSVDDDLQLMRAASGCLAILSSDPRACAMVAGQDRGILYVVELLDPAAGPELHHRAAEVLKNVAECGRRDWCEKIKAQGGVEALRKLVGGSTPKIVLETVLGALMALKKSGVMG</sequence>
<feature type="region of interest" description="Disordered" evidence="3">
    <location>
        <begin position="21"/>
        <end position="63"/>
    </location>
</feature>
<reference evidence="4 5" key="1">
    <citation type="journal article" date="2015" name="Genome Biol. Evol.">
        <title>Phylogenomic analyses indicate that early fungi evolved digesting cell walls of algal ancestors of land plants.</title>
        <authorList>
            <person name="Chang Y."/>
            <person name="Wang S."/>
            <person name="Sekimoto S."/>
            <person name="Aerts A.L."/>
            <person name="Choi C."/>
            <person name="Clum A."/>
            <person name="LaButti K.M."/>
            <person name="Lindquist E.A."/>
            <person name="Yee Ngan C."/>
            <person name="Ohm R.A."/>
            <person name="Salamov A.A."/>
            <person name="Grigoriev I.V."/>
            <person name="Spatafora J.W."/>
            <person name="Berbee M.L."/>
        </authorList>
    </citation>
    <scope>NUCLEOTIDE SEQUENCE [LARGE SCALE GENOMIC DNA]</scope>
    <source>
        <strain evidence="4 5">JEL478</strain>
    </source>
</reference>
<dbReference type="Gene3D" id="1.25.10.10">
    <property type="entry name" value="Leucine-rich Repeat Variant"/>
    <property type="match status" value="2"/>
</dbReference>
<dbReference type="Proteomes" id="UP000070544">
    <property type="component" value="Unassembled WGS sequence"/>
</dbReference>
<keyword evidence="2" id="KW-0963">Cytoplasm</keyword>
<dbReference type="PANTHER" id="PTHR45994:SF1">
    <property type="entry name" value="FI21225P1"/>
    <property type="match status" value="1"/>
</dbReference>
<dbReference type="GO" id="GO:0051879">
    <property type="term" value="F:Hsp90 protein binding"/>
    <property type="evidence" value="ECO:0007669"/>
    <property type="project" value="TreeGrafter"/>
</dbReference>
<evidence type="ECO:0000313" key="4">
    <source>
        <dbReference type="EMBL" id="KXS16118.1"/>
    </source>
</evidence>
<dbReference type="InterPro" id="IPR011989">
    <property type="entry name" value="ARM-like"/>
</dbReference>
<evidence type="ECO:0000256" key="1">
    <source>
        <dbReference type="ARBA" id="ARBA00004496"/>
    </source>
</evidence>
<dbReference type="InterPro" id="IPR016024">
    <property type="entry name" value="ARM-type_fold"/>
</dbReference>
<evidence type="ECO:0000256" key="3">
    <source>
        <dbReference type="SAM" id="MobiDB-lite"/>
    </source>
</evidence>
<dbReference type="OrthoDB" id="199930at2759"/>
<dbReference type="PANTHER" id="PTHR45994">
    <property type="entry name" value="FI21225P1"/>
    <property type="match status" value="1"/>
</dbReference>
<feature type="region of interest" description="Disordered" evidence="3">
    <location>
        <begin position="345"/>
        <end position="367"/>
    </location>
</feature>
<accession>A0A139AHA3</accession>
<evidence type="ECO:0000313" key="5">
    <source>
        <dbReference type="Proteomes" id="UP000070544"/>
    </source>
</evidence>
<name>A0A139AHA3_GONPJ</name>
<organism evidence="4 5">
    <name type="scientific">Gonapodya prolifera (strain JEL478)</name>
    <name type="common">Monoblepharis prolifera</name>
    <dbReference type="NCBI Taxonomy" id="1344416"/>
    <lineage>
        <taxon>Eukaryota</taxon>
        <taxon>Fungi</taxon>
        <taxon>Fungi incertae sedis</taxon>
        <taxon>Chytridiomycota</taxon>
        <taxon>Chytridiomycota incertae sedis</taxon>
        <taxon>Monoblepharidomycetes</taxon>
        <taxon>Monoblepharidales</taxon>
        <taxon>Gonapodyaceae</taxon>
        <taxon>Gonapodya</taxon>
    </lineage>
</organism>
<dbReference type="STRING" id="1344416.A0A139AHA3"/>
<dbReference type="AlphaFoldDB" id="A0A139AHA3"/>
<dbReference type="GO" id="GO:0005737">
    <property type="term" value="C:cytoplasm"/>
    <property type="evidence" value="ECO:0007669"/>
    <property type="project" value="UniProtKB-SubCell"/>
</dbReference>
<feature type="compositionally biased region" description="Pro residues" evidence="3">
    <location>
        <begin position="354"/>
        <end position="363"/>
    </location>
</feature>
<dbReference type="EMBL" id="KQ965756">
    <property type="protein sequence ID" value="KXS16118.1"/>
    <property type="molecule type" value="Genomic_DNA"/>
</dbReference>
<feature type="compositionally biased region" description="Low complexity" evidence="3">
    <location>
        <begin position="41"/>
        <end position="57"/>
    </location>
</feature>
<protein>
    <submittedName>
        <fullName evidence="4">ARM repeat-containing protein</fullName>
    </submittedName>
</protein>
<keyword evidence="5" id="KW-1185">Reference proteome</keyword>